<evidence type="ECO:0000313" key="2">
    <source>
        <dbReference type="EMBL" id="KAG0556806.1"/>
    </source>
</evidence>
<gene>
    <name evidence="2" type="ORF">KC19_11G080500</name>
</gene>
<name>A0A8T0GBP8_CERPU</name>
<dbReference type="EMBL" id="CM026432">
    <property type="protein sequence ID" value="KAG0556806.1"/>
    <property type="molecule type" value="Genomic_DNA"/>
</dbReference>
<comment type="caution">
    <text evidence="2">The sequence shown here is derived from an EMBL/GenBank/DDBJ whole genome shotgun (WGS) entry which is preliminary data.</text>
</comment>
<organism evidence="2 3">
    <name type="scientific">Ceratodon purpureus</name>
    <name type="common">Fire moss</name>
    <name type="synonym">Dicranum purpureum</name>
    <dbReference type="NCBI Taxonomy" id="3225"/>
    <lineage>
        <taxon>Eukaryota</taxon>
        <taxon>Viridiplantae</taxon>
        <taxon>Streptophyta</taxon>
        <taxon>Embryophyta</taxon>
        <taxon>Bryophyta</taxon>
        <taxon>Bryophytina</taxon>
        <taxon>Bryopsida</taxon>
        <taxon>Dicranidae</taxon>
        <taxon>Pseudoditrichales</taxon>
        <taxon>Ditrichaceae</taxon>
        <taxon>Ceratodon</taxon>
    </lineage>
</organism>
<accession>A0A8T0GBP8</accession>
<evidence type="ECO:0000256" key="1">
    <source>
        <dbReference type="SAM" id="Phobius"/>
    </source>
</evidence>
<keyword evidence="3" id="KW-1185">Reference proteome</keyword>
<keyword evidence="1" id="KW-0472">Membrane</keyword>
<keyword evidence="1" id="KW-1133">Transmembrane helix</keyword>
<evidence type="ECO:0000313" key="3">
    <source>
        <dbReference type="Proteomes" id="UP000822688"/>
    </source>
</evidence>
<protein>
    <submittedName>
        <fullName evidence="2">Uncharacterized protein</fullName>
    </submittedName>
</protein>
<sequence length="92" mass="10649">MEAAPEARQCEEANRQRCQRCRQRTLANLEELEDRSGEWPGLLIAVLLPSMCSHIALLFIHFSTRSQFIIKITVGYVFWMSGPRVMRTPLDK</sequence>
<keyword evidence="1" id="KW-0812">Transmembrane</keyword>
<feature type="transmembrane region" description="Helical" evidence="1">
    <location>
        <begin position="39"/>
        <end position="62"/>
    </location>
</feature>
<dbReference type="Proteomes" id="UP000822688">
    <property type="component" value="Chromosome 11"/>
</dbReference>
<dbReference type="AlphaFoldDB" id="A0A8T0GBP8"/>
<proteinExistence type="predicted"/>
<reference evidence="2 3" key="1">
    <citation type="submission" date="2020-06" db="EMBL/GenBank/DDBJ databases">
        <title>WGS assembly of Ceratodon purpureus strain R40.</title>
        <authorList>
            <person name="Carey S.B."/>
            <person name="Jenkins J."/>
            <person name="Shu S."/>
            <person name="Lovell J.T."/>
            <person name="Sreedasyam A."/>
            <person name="Maumus F."/>
            <person name="Tiley G.P."/>
            <person name="Fernandez-Pozo N."/>
            <person name="Barry K."/>
            <person name="Chen C."/>
            <person name="Wang M."/>
            <person name="Lipzen A."/>
            <person name="Daum C."/>
            <person name="Saski C.A."/>
            <person name="Payton A.C."/>
            <person name="Mcbreen J.C."/>
            <person name="Conrad R.E."/>
            <person name="Kollar L.M."/>
            <person name="Olsson S."/>
            <person name="Huttunen S."/>
            <person name="Landis J.B."/>
            <person name="Wickett N.J."/>
            <person name="Johnson M.G."/>
            <person name="Rensing S.A."/>
            <person name="Grimwood J."/>
            <person name="Schmutz J."/>
            <person name="Mcdaniel S.F."/>
        </authorList>
    </citation>
    <scope>NUCLEOTIDE SEQUENCE [LARGE SCALE GENOMIC DNA]</scope>
    <source>
        <strain evidence="2 3">R40</strain>
    </source>
</reference>